<feature type="domain" description="IRG-type G" evidence="16">
    <location>
        <begin position="41"/>
        <end position="226"/>
    </location>
</feature>
<dbReference type="PROSITE" id="PS50157">
    <property type="entry name" value="ZINC_FINGER_C2H2_2"/>
    <property type="match status" value="4"/>
</dbReference>
<evidence type="ECO:0000256" key="12">
    <source>
        <dbReference type="ARBA" id="ARBA00023242"/>
    </source>
</evidence>
<dbReference type="Proteomes" id="UP000694390">
    <property type="component" value="Unassembled WGS sequence"/>
</dbReference>
<feature type="domain" description="C2H2-type" evidence="15">
    <location>
        <begin position="448"/>
        <end position="475"/>
    </location>
</feature>
<comment type="similarity">
    <text evidence="2">Belongs to the TRAFAC class dynamin-like GTPase superfamily. IRG family.</text>
</comment>
<evidence type="ECO:0000256" key="4">
    <source>
        <dbReference type="ARBA" id="ARBA00022737"/>
    </source>
</evidence>
<evidence type="ECO:0000256" key="7">
    <source>
        <dbReference type="ARBA" id="ARBA00022801"/>
    </source>
</evidence>
<dbReference type="Ensembl" id="ENSGEVT00005025552.1">
    <property type="protein sequence ID" value="ENSGEVP00005024302.1"/>
    <property type="gene ID" value="ENSGEVG00005017257.1"/>
</dbReference>
<dbReference type="InterPro" id="IPR007743">
    <property type="entry name" value="Immunity-related_GTPase-like"/>
</dbReference>
<dbReference type="FunFam" id="3.30.160.60:FF:000286">
    <property type="entry name" value="Zinc finger protein 770"/>
    <property type="match status" value="1"/>
</dbReference>
<dbReference type="InterPro" id="IPR051515">
    <property type="entry name" value="IRG"/>
</dbReference>
<dbReference type="PROSITE" id="PS00028">
    <property type="entry name" value="ZINC_FINGER_C2H2_1"/>
    <property type="match status" value="4"/>
</dbReference>
<feature type="domain" description="C2H2-type" evidence="15">
    <location>
        <begin position="346"/>
        <end position="373"/>
    </location>
</feature>
<evidence type="ECO:0000256" key="1">
    <source>
        <dbReference type="ARBA" id="ARBA00004123"/>
    </source>
</evidence>
<evidence type="ECO:0000256" key="3">
    <source>
        <dbReference type="ARBA" id="ARBA00022723"/>
    </source>
</evidence>
<evidence type="ECO:0000259" key="16">
    <source>
        <dbReference type="PROSITE" id="PS51716"/>
    </source>
</evidence>
<keyword evidence="10" id="KW-0342">GTP-binding</keyword>
<feature type="domain" description="C2H2-type" evidence="15">
    <location>
        <begin position="384"/>
        <end position="411"/>
    </location>
</feature>
<dbReference type="Pfam" id="PF00096">
    <property type="entry name" value="zf-C2H2"/>
    <property type="match status" value="3"/>
</dbReference>
<feature type="compositionally biased region" description="Basic and acidic residues" evidence="14">
    <location>
        <begin position="284"/>
        <end position="294"/>
    </location>
</feature>
<evidence type="ECO:0000313" key="17">
    <source>
        <dbReference type="Ensembl" id="ENSGEVP00005024302.1"/>
    </source>
</evidence>
<dbReference type="AlphaFoldDB" id="A0A8C4YEK6"/>
<evidence type="ECO:0000256" key="6">
    <source>
        <dbReference type="ARBA" id="ARBA00022771"/>
    </source>
</evidence>
<evidence type="ECO:0000256" key="11">
    <source>
        <dbReference type="ARBA" id="ARBA00023163"/>
    </source>
</evidence>
<dbReference type="PANTHER" id="PTHR32341">
    <property type="entry name" value="INTERFERON-INDUCIBLE GTPASE"/>
    <property type="match status" value="1"/>
</dbReference>
<keyword evidence="9" id="KW-0805">Transcription regulation</keyword>
<dbReference type="Gene3D" id="3.30.160.60">
    <property type="entry name" value="Classic Zinc Finger"/>
    <property type="match status" value="3"/>
</dbReference>
<keyword evidence="4" id="KW-0677">Repeat</keyword>
<evidence type="ECO:0000256" key="2">
    <source>
        <dbReference type="ARBA" id="ARBA00005429"/>
    </source>
</evidence>
<keyword evidence="7" id="KW-0378">Hydrolase</keyword>
<evidence type="ECO:0000256" key="9">
    <source>
        <dbReference type="ARBA" id="ARBA00023015"/>
    </source>
</evidence>
<dbReference type="GO" id="GO:0005634">
    <property type="term" value="C:nucleus"/>
    <property type="evidence" value="ECO:0007669"/>
    <property type="project" value="UniProtKB-SubCell"/>
</dbReference>
<dbReference type="SUPFAM" id="SSF57667">
    <property type="entry name" value="beta-beta-alpha zinc fingers"/>
    <property type="match status" value="3"/>
</dbReference>
<dbReference type="GO" id="GO:0016020">
    <property type="term" value="C:membrane"/>
    <property type="evidence" value="ECO:0007669"/>
    <property type="project" value="InterPro"/>
</dbReference>
<evidence type="ECO:0000256" key="10">
    <source>
        <dbReference type="ARBA" id="ARBA00023134"/>
    </source>
</evidence>
<evidence type="ECO:0000256" key="13">
    <source>
        <dbReference type="PROSITE-ProRule" id="PRU00042"/>
    </source>
</evidence>
<dbReference type="InterPro" id="IPR036236">
    <property type="entry name" value="Znf_C2H2_sf"/>
</dbReference>
<evidence type="ECO:0000259" key="15">
    <source>
        <dbReference type="PROSITE" id="PS50157"/>
    </source>
</evidence>
<evidence type="ECO:0000256" key="5">
    <source>
        <dbReference type="ARBA" id="ARBA00022741"/>
    </source>
</evidence>
<keyword evidence="5" id="KW-0547">Nucleotide-binding</keyword>
<dbReference type="InterPro" id="IPR027417">
    <property type="entry name" value="P-loop_NTPase"/>
</dbReference>
<dbReference type="PROSITE" id="PS51716">
    <property type="entry name" value="G_IRG"/>
    <property type="match status" value="1"/>
</dbReference>
<dbReference type="Pfam" id="PF05049">
    <property type="entry name" value="IIGP"/>
    <property type="match status" value="1"/>
</dbReference>
<keyword evidence="3" id="KW-0479">Metal-binding</keyword>
<comment type="subcellular location">
    <subcellularLocation>
        <location evidence="1">Nucleus</location>
    </subcellularLocation>
</comment>
<evidence type="ECO:0000256" key="8">
    <source>
        <dbReference type="ARBA" id="ARBA00022833"/>
    </source>
</evidence>
<dbReference type="InterPro" id="IPR013087">
    <property type="entry name" value="Znf_C2H2_type"/>
</dbReference>
<dbReference type="InterPro" id="IPR030385">
    <property type="entry name" value="G_IRG_dom"/>
</dbReference>
<feature type="domain" description="C2H2-type" evidence="15">
    <location>
        <begin position="414"/>
        <end position="441"/>
    </location>
</feature>
<dbReference type="GO" id="GO:0008270">
    <property type="term" value="F:zinc ion binding"/>
    <property type="evidence" value="ECO:0007669"/>
    <property type="project" value="UniProtKB-KW"/>
</dbReference>
<dbReference type="GO" id="GO:0005525">
    <property type="term" value="F:GTP binding"/>
    <property type="evidence" value="ECO:0007669"/>
    <property type="project" value="UniProtKB-KW"/>
</dbReference>
<organism evidence="17 18">
    <name type="scientific">Gopherus evgoodei</name>
    <name type="common">Goodes thornscrub tortoise</name>
    <dbReference type="NCBI Taxonomy" id="1825980"/>
    <lineage>
        <taxon>Eukaryota</taxon>
        <taxon>Metazoa</taxon>
        <taxon>Chordata</taxon>
        <taxon>Craniata</taxon>
        <taxon>Vertebrata</taxon>
        <taxon>Euteleostomi</taxon>
        <taxon>Archelosauria</taxon>
        <taxon>Testudinata</taxon>
        <taxon>Testudines</taxon>
        <taxon>Cryptodira</taxon>
        <taxon>Durocryptodira</taxon>
        <taxon>Testudinoidea</taxon>
        <taxon>Testudinidae</taxon>
        <taxon>Gopherus</taxon>
    </lineage>
</organism>
<protein>
    <submittedName>
        <fullName evidence="17">Uncharacterized protein</fullName>
    </submittedName>
</protein>
<gene>
    <name evidence="17" type="primary">ZNF576</name>
</gene>
<keyword evidence="6 13" id="KW-0863">Zinc-finger</keyword>
<reference evidence="17" key="2">
    <citation type="submission" date="2025-09" db="UniProtKB">
        <authorList>
            <consortium name="Ensembl"/>
        </authorList>
    </citation>
    <scope>IDENTIFICATION</scope>
</reference>
<proteinExistence type="inferred from homology"/>
<keyword evidence="11" id="KW-0804">Transcription</keyword>
<evidence type="ECO:0000256" key="14">
    <source>
        <dbReference type="SAM" id="MobiDB-lite"/>
    </source>
</evidence>
<dbReference type="GeneTree" id="ENSGT00730000111407"/>
<dbReference type="GO" id="GO:0016787">
    <property type="term" value="F:hydrolase activity"/>
    <property type="evidence" value="ECO:0007669"/>
    <property type="project" value="UniProtKB-KW"/>
</dbReference>
<accession>A0A8C4YEK6</accession>
<keyword evidence="18" id="KW-1185">Reference proteome</keyword>
<dbReference type="OrthoDB" id="6910977at2759"/>
<feature type="region of interest" description="Disordered" evidence="14">
    <location>
        <begin position="260"/>
        <end position="300"/>
    </location>
</feature>
<dbReference type="PANTHER" id="PTHR32341:SF16">
    <property type="match status" value="1"/>
</dbReference>
<keyword evidence="12" id="KW-0539">Nucleus</keyword>
<dbReference type="SUPFAM" id="SSF52540">
    <property type="entry name" value="P-loop containing nucleoside triphosphate hydrolases"/>
    <property type="match status" value="1"/>
</dbReference>
<dbReference type="SMART" id="SM00355">
    <property type="entry name" value="ZnF_C2H2"/>
    <property type="match status" value="5"/>
</dbReference>
<reference evidence="17" key="1">
    <citation type="submission" date="2025-08" db="UniProtKB">
        <authorList>
            <consortium name="Ensembl"/>
        </authorList>
    </citation>
    <scope>IDENTIFICATION</scope>
</reference>
<evidence type="ECO:0000313" key="18">
    <source>
        <dbReference type="Proteomes" id="UP000694390"/>
    </source>
</evidence>
<dbReference type="Gene3D" id="3.40.50.300">
    <property type="entry name" value="P-loop containing nucleotide triphosphate hydrolases"/>
    <property type="match status" value="1"/>
</dbReference>
<name>A0A8C4YEK6_9SAUR</name>
<dbReference type="FunFam" id="3.30.160.60:FF:000100">
    <property type="entry name" value="Zinc finger 45-like"/>
    <property type="match status" value="1"/>
</dbReference>
<keyword evidence="8" id="KW-0862">Zinc</keyword>
<sequence>MAAPAGLDDAFLRELRTRYEAQDPGTAATRLQALVDSVNALKADVAVVGCRGAGVTTLIHALLGEQPGLDDPQAFFQQAPEPPGQPASYTHPTFPNLTLWDLPGFQEPEKPGDYTKRLGDLGKFGCLVLVVAEGSPADPLLQLLKAFQQKQKPYYVVRTKVDLDLHTAKRRFRAHYSSAEALALARNGVAEVLAKNGLDTNRVFLVSALETDRYQFNQFQDQLEEIIQLKRNKMSEVTAEKRPLAEPLPQEIPVRPALPAKQEAAPARPRCPSSDPEPICIEDEPARPSPEGKVKASSSNSPVYRLGSNQCFHCLITFPDEKFKERHMKREHPEDFVQENLRDALFVCFICSKPFDSSRALICHQRGHAPAPPPDCPDCLRPAFECPDCGRRFGQLANYQRHRLGHAAGRSLPHQCPDCGKSFRQLSNLRRHQASHQRPLELLPSRPYSCTECGESFAQEAGLHEHYIRHARGEL</sequence>